<dbReference type="RefSeq" id="WP_091507568.1">
    <property type="nucleotide sequence ID" value="NZ_FOLE01000001.1"/>
</dbReference>
<dbReference type="AlphaFoldDB" id="A0A1I1EEE2"/>
<dbReference type="Pfam" id="PF00849">
    <property type="entry name" value="PseudoU_synth_2"/>
    <property type="match status" value="1"/>
</dbReference>
<dbReference type="InterPro" id="IPR050188">
    <property type="entry name" value="RluA_PseudoU_synthase"/>
</dbReference>
<dbReference type="EMBL" id="FOLE01000001">
    <property type="protein sequence ID" value="SFB85509.1"/>
    <property type="molecule type" value="Genomic_DNA"/>
</dbReference>
<gene>
    <name evidence="3" type="ORF">SAMN05421780_101773</name>
</gene>
<dbReference type="PANTHER" id="PTHR21600">
    <property type="entry name" value="MITOCHONDRIAL RNA PSEUDOURIDINE SYNTHASE"/>
    <property type="match status" value="1"/>
</dbReference>
<reference evidence="3 4" key="1">
    <citation type="submission" date="2016-10" db="EMBL/GenBank/DDBJ databases">
        <authorList>
            <person name="de Groot N.N."/>
        </authorList>
    </citation>
    <scope>NUCLEOTIDE SEQUENCE [LARGE SCALE GENOMIC DNA]</scope>
    <source>
        <strain evidence="3 4">DSM 6793</strain>
    </source>
</reference>
<evidence type="ECO:0000259" key="2">
    <source>
        <dbReference type="Pfam" id="PF00849"/>
    </source>
</evidence>
<keyword evidence="4" id="KW-1185">Reference proteome</keyword>
<dbReference type="OrthoDB" id="9807829at2"/>
<accession>A0A1I1EEE2</accession>
<dbReference type="GO" id="GO:0003723">
    <property type="term" value="F:RNA binding"/>
    <property type="evidence" value="ECO:0007669"/>
    <property type="project" value="InterPro"/>
</dbReference>
<protein>
    <submittedName>
        <fullName evidence="3">23S rRNA pseudouridine955/2504/2580 synthase</fullName>
    </submittedName>
</protein>
<dbReference type="STRING" id="927664.SAMN05421780_101773"/>
<proteinExistence type="inferred from homology"/>
<dbReference type="PANTHER" id="PTHR21600:SF87">
    <property type="entry name" value="RNA PSEUDOURIDYLATE SYNTHASE DOMAIN-CONTAINING PROTEIN 1"/>
    <property type="match status" value="1"/>
</dbReference>
<comment type="similarity">
    <text evidence="1">Belongs to the pseudouridine synthase RluA family.</text>
</comment>
<dbReference type="InterPro" id="IPR020103">
    <property type="entry name" value="PsdUridine_synth_cat_dom_sf"/>
</dbReference>
<evidence type="ECO:0000313" key="3">
    <source>
        <dbReference type="EMBL" id="SFB85509.1"/>
    </source>
</evidence>
<dbReference type="GO" id="GO:0140098">
    <property type="term" value="F:catalytic activity, acting on RNA"/>
    <property type="evidence" value="ECO:0007669"/>
    <property type="project" value="UniProtKB-ARBA"/>
</dbReference>
<feature type="domain" description="Pseudouridine synthase RsuA/RluA-like" evidence="2">
    <location>
        <begin position="17"/>
        <end position="161"/>
    </location>
</feature>
<dbReference type="GO" id="GO:0000455">
    <property type="term" value="P:enzyme-directed rRNA pseudouridine synthesis"/>
    <property type="evidence" value="ECO:0007669"/>
    <property type="project" value="TreeGrafter"/>
</dbReference>
<dbReference type="InterPro" id="IPR006145">
    <property type="entry name" value="PsdUridine_synth_RsuA/RluA"/>
</dbReference>
<dbReference type="Gene3D" id="3.30.2350.10">
    <property type="entry name" value="Pseudouridine synthase"/>
    <property type="match status" value="1"/>
</dbReference>
<dbReference type="GO" id="GO:0009982">
    <property type="term" value="F:pseudouridine synthase activity"/>
    <property type="evidence" value="ECO:0007669"/>
    <property type="project" value="InterPro"/>
</dbReference>
<dbReference type="SUPFAM" id="SSF55120">
    <property type="entry name" value="Pseudouridine synthase"/>
    <property type="match status" value="1"/>
</dbReference>
<organism evidence="3 4">
    <name type="scientific">Flexibacter flexilis DSM 6793</name>
    <dbReference type="NCBI Taxonomy" id="927664"/>
    <lineage>
        <taxon>Bacteria</taxon>
        <taxon>Pseudomonadati</taxon>
        <taxon>Bacteroidota</taxon>
        <taxon>Cytophagia</taxon>
        <taxon>Cytophagales</taxon>
        <taxon>Flexibacteraceae</taxon>
        <taxon>Flexibacter</taxon>
    </lineage>
</organism>
<evidence type="ECO:0000256" key="1">
    <source>
        <dbReference type="ARBA" id="ARBA00010876"/>
    </source>
</evidence>
<dbReference type="CDD" id="cd02869">
    <property type="entry name" value="PseudoU_synth_RluA_like"/>
    <property type="match status" value="1"/>
</dbReference>
<evidence type="ECO:0000313" key="4">
    <source>
        <dbReference type="Proteomes" id="UP000199514"/>
    </source>
</evidence>
<dbReference type="Proteomes" id="UP000199514">
    <property type="component" value="Unassembled WGS sequence"/>
</dbReference>
<sequence length="243" mass="27316">MKNKINIAELTLFENDDYLVLNKPPHISTLDERTEGAPLGLLRVVRQVLPDAQVAHRLDKGTSGAIAFAKNPDAYRNLAMQFEHRQVTKVYHAVVGGLQDFVGINVYLPILPQKNGTVKIDKLTGKEAETIFNTIEVFKAHTLVECLPITGRMHQIRIHLACLNSPIVMDETYGGKPIFLSQIKSKFNLKNDTEELPLISRVALHARALSFMLRPNDEESRVTIEAPYPKDMAALLNQLRKNN</sequence>
<name>A0A1I1EEE2_9BACT</name>